<protein>
    <submittedName>
        <fullName evidence="2">Uncharacterized protein</fullName>
    </submittedName>
</protein>
<organism evidence="2 3">
    <name type="scientific">Candidatus Iainarchaeum sp</name>
    <dbReference type="NCBI Taxonomy" id="3101447"/>
    <lineage>
        <taxon>Archaea</taxon>
        <taxon>Candidatus Iainarchaeota</taxon>
        <taxon>Candidatus Iainarchaeia</taxon>
        <taxon>Candidatus Iainarchaeales</taxon>
        <taxon>Candidatus Iainarchaeaceae</taxon>
        <taxon>Candidatus Iainarchaeum</taxon>
    </lineage>
</organism>
<keyword evidence="1" id="KW-1133">Transmembrane helix</keyword>
<feature type="transmembrane region" description="Helical" evidence="1">
    <location>
        <begin position="32"/>
        <end position="54"/>
    </location>
</feature>
<evidence type="ECO:0000256" key="1">
    <source>
        <dbReference type="SAM" id="Phobius"/>
    </source>
</evidence>
<reference evidence="3" key="1">
    <citation type="journal article" date="2020" name="bioRxiv">
        <title>A rank-normalized archaeal taxonomy based on genome phylogeny resolves widespread incomplete and uneven classifications.</title>
        <authorList>
            <person name="Rinke C."/>
            <person name="Chuvochina M."/>
            <person name="Mussig A.J."/>
            <person name="Chaumeil P.-A."/>
            <person name="Waite D.W."/>
            <person name="Whitman W.B."/>
            <person name="Parks D.H."/>
            <person name="Hugenholtz P."/>
        </authorList>
    </citation>
    <scope>NUCLEOTIDE SEQUENCE [LARGE SCALE GENOMIC DNA]</scope>
</reference>
<comment type="caution">
    <text evidence="2">The sequence shown here is derived from an EMBL/GenBank/DDBJ whole genome shotgun (WGS) entry which is preliminary data.</text>
</comment>
<evidence type="ECO:0000313" key="2">
    <source>
        <dbReference type="EMBL" id="HIH09262.1"/>
    </source>
</evidence>
<gene>
    <name evidence="2" type="ORF">HA254_01185</name>
</gene>
<dbReference type="Proteomes" id="UP000565078">
    <property type="component" value="Unassembled WGS sequence"/>
</dbReference>
<feature type="non-terminal residue" evidence="2">
    <location>
        <position position="111"/>
    </location>
</feature>
<feature type="transmembrane region" description="Helical" evidence="1">
    <location>
        <begin position="90"/>
        <end position="110"/>
    </location>
</feature>
<dbReference type="EMBL" id="DUGC01000024">
    <property type="protein sequence ID" value="HIH09262.1"/>
    <property type="molecule type" value="Genomic_DNA"/>
</dbReference>
<keyword evidence="1" id="KW-0812">Transmembrane</keyword>
<accession>A0A7J4IUZ1</accession>
<sequence>MDAPKAKLLNSFSGLSAFLSTLGSSWSICHSICLTLITLLAGIGVVLTGMPLLFLFEYNLYLWGAAVLLLIPSAIMFLKNPGCISKNLMLFNCGVIIAGIPTNLVNLQPFS</sequence>
<keyword evidence="1" id="KW-0472">Membrane</keyword>
<dbReference type="AlphaFoldDB" id="A0A7J4IUZ1"/>
<evidence type="ECO:0000313" key="3">
    <source>
        <dbReference type="Proteomes" id="UP000565078"/>
    </source>
</evidence>
<proteinExistence type="predicted"/>
<name>A0A7J4IUZ1_9ARCH</name>
<feature type="transmembrane region" description="Helical" evidence="1">
    <location>
        <begin position="60"/>
        <end position="78"/>
    </location>
</feature>